<comment type="caution">
    <text evidence="3">The sequence shown here is derived from an EMBL/GenBank/DDBJ whole genome shotgun (WGS) entry which is preliminary data.</text>
</comment>
<feature type="signal peptide" evidence="2">
    <location>
        <begin position="1"/>
        <end position="23"/>
    </location>
</feature>
<reference evidence="3" key="1">
    <citation type="submission" date="2016-10" db="EMBL/GenBank/DDBJ databases">
        <authorList>
            <person name="Varghese N."/>
            <person name="Submissions S."/>
        </authorList>
    </citation>
    <scope>NUCLEOTIDE SEQUENCE [LARGE SCALE GENOMIC DNA]</scope>
    <source>
        <strain evidence="3">YR281</strain>
    </source>
</reference>
<keyword evidence="1 2" id="KW-0732">Signal</keyword>
<keyword evidence="4" id="KW-1185">Reference proteome</keyword>
<evidence type="ECO:0000256" key="2">
    <source>
        <dbReference type="SAM" id="SignalP"/>
    </source>
</evidence>
<dbReference type="Proteomes" id="UP000198900">
    <property type="component" value="Unassembled WGS sequence"/>
</dbReference>
<name>A0A7Z7FP79_9BURK</name>
<accession>A0A7Z7FP79</accession>
<evidence type="ECO:0000313" key="3">
    <source>
        <dbReference type="EMBL" id="SDJ51295.1"/>
    </source>
</evidence>
<dbReference type="EMBL" id="FNDI01000057">
    <property type="protein sequence ID" value="SDJ51295.1"/>
    <property type="molecule type" value="Genomic_DNA"/>
</dbReference>
<evidence type="ECO:0008006" key="5">
    <source>
        <dbReference type="Google" id="ProtNLM"/>
    </source>
</evidence>
<evidence type="ECO:0000256" key="1">
    <source>
        <dbReference type="ARBA" id="ARBA00022729"/>
    </source>
</evidence>
<dbReference type="PROSITE" id="PS51257">
    <property type="entry name" value="PROKAR_LIPOPROTEIN"/>
    <property type="match status" value="1"/>
</dbReference>
<dbReference type="AlphaFoldDB" id="A0A7Z7FP79"/>
<gene>
    <name evidence="3" type="ORF">SAMN04487926_15726</name>
</gene>
<protein>
    <recommendedName>
        <fullName evidence="5">Lipoprotein SmpA/OmlA domain-containing protein</fullName>
    </recommendedName>
</protein>
<dbReference type="InterPro" id="IPR037873">
    <property type="entry name" value="BamE-like"/>
</dbReference>
<organism evidence="3 4">
    <name type="scientific">Paraburkholderia steynii</name>
    <dbReference type="NCBI Taxonomy" id="1245441"/>
    <lineage>
        <taxon>Bacteria</taxon>
        <taxon>Pseudomonadati</taxon>
        <taxon>Pseudomonadota</taxon>
        <taxon>Betaproteobacteria</taxon>
        <taxon>Burkholderiales</taxon>
        <taxon>Burkholderiaceae</taxon>
        <taxon>Paraburkholderia</taxon>
    </lineage>
</organism>
<dbReference type="Gene3D" id="3.30.1450.10">
    <property type="match status" value="1"/>
</dbReference>
<feature type="chain" id="PRO_5031437317" description="Lipoprotein SmpA/OmlA domain-containing protein" evidence="2">
    <location>
        <begin position="24"/>
        <end position="103"/>
    </location>
</feature>
<proteinExistence type="predicted"/>
<evidence type="ECO:0000313" key="4">
    <source>
        <dbReference type="Proteomes" id="UP000198900"/>
    </source>
</evidence>
<sequence>MSRLRCYVPAACAMLAIGVTGCAARSPELLASRVSVGMSGQEVVQAIGQPDSEAQADGIRCFEYDFGRAVSQTRSVYFDAHQRVVEVDSEACDLSTMQRLAAH</sequence>